<keyword evidence="4" id="KW-1133">Transmembrane helix</keyword>
<evidence type="ECO:0000256" key="2">
    <source>
        <dbReference type="ARBA" id="ARBA00023136"/>
    </source>
</evidence>
<comment type="subcellular location">
    <subcellularLocation>
        <location evidence="1">Membrane</location>
    </subcellularLocation>
</comment>
<dbReference type="PANTHER" id="PTHR37042">
    <property type="entry name" value="OUTER MEMBRANE PROTEIN RV1973"/>
    <property type="match status" value="1"/>
</dbReference>
<keyword evidence="4" id="KW-0812">Transmembrane</keyword>
<dbReference type="RefSeq" id="WP_242331151.1">
    <property type="nucleotide sequence ID" value="NZ_CP071872.1"/>
</dbReference>
<evidence type="ECO:0000256" key="3">
    <source>
        <dbReference type="SAM" id="MobiDB-lite"/>
    </source>
</evidence>
<feature type="transmembrane region" description="Helical" evidence="4">
    <location>
        <begin position="44"/>
        <end position="63"/>
    </location>
</feature>
<evidence type="ECO:0008006" key="7">
    <source>
        <dbReference type="Google" id="ProtNLM"/>
    </source>
</evidence>
<accession>A0ABY3WIX4</accession>
<protein>
    <recommendedName>
        <fullName evidence="7">Integral membrane protein</fullName>
    </recommendedName>
</protein>
<feature type="region of interest" description="Disordered" evidence="3">
    <location>
        <begin position="1"/>
        <end position="37"/>
    </location>
</feature>
<dbReference type="EMBL" id="CP071872">
    <property type="protein sequence ID" value="UNM12542.1"/>
    <property type="molecule type" value="Genomic_DNA"/>
</dbReference>
<sequence>MTTTDDAAPTIAPPAPAPAPAPAPEAAEPGEHAPSVRPHAGRGGVLVGCLVAALLLAGAGLLLRAHQLGDTPATANRALTDTAATTRVTGDVSSAVAKVFSYAAEDTAVTRQAARELLAGKAARQYESLFTQVESRAPEQRLTLTTRVVRAGVTDLSADRAELLLFLDQIAQRKGRPATTAAAQLSVTAELHEGRWRIVDITSR</sequence>
<reference evidence="5 6" key="1">
    <citation type="submission" date="2021-03" db="EMBL/GenBank/DDBJ databases">
        <title>Complete genome of Streptomyces formicae strain 1H-GS9 (DSM 100524).</title>
        <authorList>
            <person name="Atanasov K.E."/>
            <person name="Altabella T."/>
            <person name="Ferrer A."/>
        </authorList>
    </citation>
    <scope>NUCLEOTIDE SEQUENCE [LARGE SCALE GENOMIC DNA]</scope>
    <source>
        <strain evidence="5 6">1H-GS9</strain>
    </source>
</reference>
<dbReference type="PANTHER" id="PTHR37042:SF4">
    <property type="entry name" value="OUTER MEMBRANE PROTEIN RV1973"/>
    <property type="match status" value="1"/>
</dbReference>
<dbReference type="Proteomes" id="UP000828924">
    <property type="component" value="Chromosome"/>
</dbReference>
<evidence type="ECO:0000313" key="5">
    <source>
        <dbReference type="EMBL" id="UNM12542.1"/>
    </source>
</evidence>
<keyword evidence="2 4" id="KW-0472">Membrane</keyword>
<evidence type="ECO:0000256" key="1">
    <source>
        <dbReference type="ARBA" id="ARBA00004370"/>
    </source>
</evidence>
<evidence type="ECO:0000256" key="4">
    <source>
        <dbReference type="SAM" id="Phobius"/>
    </source>
</evidence>
<name>A0ABY3WIX4_9ACTN</name>
<keyword evidence="6" id="KW-1185">Reference proteome</keyword>
<proteinExistence type="predicted"/>
<evidence type="ECO:0000313" key="6">
    <source>
        <dbReference type="Proteomes" id="UP000828924"/>
    </source>
</evidence>
<feature type="compositionally biased region" description="Pro residues" evidence="3">
    <location>
        <begin position="11"/>
        <end position="23"/>
    </location>
</feature>
<gene>
    <name evidence="5" type="ORF">J4032_14290</name>
</gene>
<organism evidence="5 6">
    <name type="scientific">Streptomyces formicae</name>
    <dbReference type="NCBI Taxonomy" id="1616117"/>
    <lineage>
        <taxon>Bacteria</taxon>
        <taxon>Bacillati</taxon>
        <taxon>Actinomycetota</taxon>
        <taxon>Actinomycetes</taxon>
        <taxon>Kitasatosporales</taxon>
        <taxon>Streptomycetaceae</taxon>
        <taxon>Streptomyces</taxon>
    </lineage>
</organism>